<accession>A0AAD8WM82</accession>
<protein>
    <submittedName>
        <fullName evidence="1">Uncharacterized protein</fullName>
    </submittedName>
</protein>
<gene>
    <name evidence="1" type="ORF">QYE76_055816</name>
</gene>
<dbReference type="PANTHER" id="PTHR11439:SF524">
    <property type="entry name" value="RNA-DIRECTED DNA POLYMERASE, PROTEIN KINASE RLK-PELLE-DLSV FAMILY"/>
    <property type="match status" value="1"/>
</dbReference>
<proteinExistence type="predicted"/>
<sequence>MCLFMHDPRESHFQIVKRILHYVKGTSHFSLQLHRSSTRDLIAYSDADWAGCPDTCKSTSEFFVFLGSNLISWYSRRQQTASRSSAEAEYRPCHCRIMLVGAAEGIRSIENKKFPTARTNNKPRCNLEDGSNDKIMRLTLENFQSLRD</sequence>
<dbReference type="Proteomes" id="UP001231189">
    <property type="component" value="Unassembled WGS sequence"/>
</dbReference>
<dbReference type="CDD" id="cd09272">
    <property type="entry name" value="RNase_HI_RT_Ty1"/>
    <property type="match status" value="1"/>
</dbReference>
<name>A0AAD8WM82_LOLMU</name>
<evidence type="ECO:0000313" key="2">
    <source>
        <dbReference type="Proteomes" id="UP001231189"/>
    </source>
</evidence>
<comment type="caution">
    <text evidence="1">The sequence shown here is derived from an EMBL/GenBank/DDBJ whole genome shotgun (WGS) entry which is preliminary data.</text>
</comment>
<dbReference type="AlphaFoldDB" id="A0AAD8WM82"/>
<keyword evidence="2" id="KW-1185">Reference proteome</keyword>
<organism evidence="1 2">
    <name type="scientific">Lolium multiflorum</name>
    <name type="common">Italian ryegrass</name>
    <name type="synonym">Lolium perenne subsp. multiflorum</name>
    <dbReference type="NCBI Taxonomy" id="4521"/>
    <lineage>
        <taxon>Eukaryota</taxon>
        <taxon>Viridiplantae</taxon>
        <taxon>Streptophyta</taxon>
        <taxon>Embryophyta</taxon>
        <taxon>Tracheophyta</taxon>
        <taxon>Spermatophyta</taxon>
        <taxon>Magnoliopsida</taxon>
        <taxon>Liliopsida</taxon>
        <taxon>Poales</taxon>
        <taxon>Poaceae</taxon>
        <taxon>BOP clade</taxon>
        <taxon>Pooideae</taxon>
        <taxon>Poodae</taxon>
        <taxon>Poeae</taxon>
        <taxon>Poeae Chloroplast Group 2 (Poeae type)</taxon>
        <taxon>Loliodinae</taxon>
        <taxon>Loliinae</taxon>
        <taxon>Lolium</taxon>
    </lineage>
</organism>
<reference evidence="1" key="1">
    <citation type="submission" date="2023-07" db="EMBL/GenBank/DDBJ databases">
        <title>A chromosome-level genome assembly of Lolium multiflorum.</title>
        <authorList>
            <person name="Chen Y."/>
            <person name="Copetti D."/>
            <person name="Kolliker R."/>
            <person name="Studer B."/>
        </authorList>
    </citation>
    <scope>NUCLEOTIDE SEQUENCE</scope>
    <source>
        <strain evidence="1">02402/16</strain>
        <tissue evidence="1">Leaf</tissue>
    </source>
</reference>
<dbReference type="EMBL" id="JAUUTY010000003">
    <property type="protein sequence ID" value="KAK1667657.1"/>
    <property type="molecule type" value="Genomic_DNA"/>
</dbReference>
<evidence type="ECO:0000313" key="1">
    <source>
        <dbReference type="EMBL" id="KAK1667657.1"/>
    </source>
</evidence>
<dbReference type="PANTHER" id="PTHR11439">
    <property type="entry name" value="GAG-POL-RELATED RETROTRANSPOSON"/>
    <property type="match status" value="1"/>
</dbReference>